<name>A0A8S1TYT6_PAROT</name>
<dbReference type="EMBL" id="CAJJDP010000033">
    <property type="protein sequence ID" value="CAD8157214.1"/>
    <property type="molecule type" value="Genomic_DNA"/>
</dbReference>
<dbReference type="Proteomes" id="UP000683925">
    <property type="component" value="Unassembled WGS sequence"/>
</dbReference>
<dbReference type="OrthoDB" id="271386at2759"/>
<keyword evidence="9" id="KW-1185">Reference proteome</keyword>
<evidence type="ECO:0000256" key="1">
    <source>
        <dbReference type="ARBA" id="ARBA00000971"/>
    </source>
</evidence>
<dbReference type="Pfam" id="PF00400">
    <property type="entry name" value="WD40"/>
    <property type="match status" value="1"/>
</dbReference>
<keyword evidence="4" id="KW-0677">Repeat</keyword>
<evidence type="ECO:0000256" key="3">
    <source>
        <dbReference type="ARBA" id="ARBA00022574"/>
    </source>
</evidence>
<protein>
    <recommendedName>
        <fullName evidence="2">peptidylprolyl isomerase</fullName>
        <ecNumber evidence="2">5.2.1.8</ecNumber>
    </recommendedName>
</protein>
<dbReference type="SMART" id="SM00320">
    <property type="entry name" value="WD40"/>
    <property type="match status" value="4"/>
</dbReference>
<evidence type="ECO:0000313" key="8">
    <source>
        <dbReference type="EMBL" id="CAD8157214.1"/>
    </source>
</evidence>
<dbReference type="AlphaFoldDB" id="A0A8S1TYT6"/>
<accession>A0A8S1TYT6</accession>
<keyword evidence="3" id="KW-0853">WD repeat</keyword>
<evidence type="ECO:0000256" key="6">
    <source>
        <dbReference type="ARBA" id="ARBA00023235"/>
    </source>
</evidence>
<proteinExistence type="predicted"/>
<dbReference type="GO" id="GO:0071013">
    <property type="term" value="C:catalytic step 2 spliceosome"/>
    <property type="evidence" value="ECO:0007669"/>
    <property type="project" value="TreeGrafter"/>
</dbReference>
<reference evidence="8" key="1">
    <citation type="submission" date="2021-01" db="EMBL/GenBank/DDBJ databases">
        <authorList>
            <consortium name="Genoscope - CEA"/>
            <person name="William W."/>
        </authorList>
    </citation>
    <scope>NUCLEOTIDE SEQUENCE</scope>
</reference>
<dbReference type="PANTHER" id="PTHR45625">
    <property type="entry name" value="PEPTIDYL-PROLYL CIS-TRANS ISOMERASE-RELATED"/>
    <property type="match status" value="1"/>
</dbReference>
<organism evidence="8 9">
    <name type="scientific">Paramecium octaurelia</name>
    <dbReference type="NCBI Taxonomy" id="43137"/>
    <lineage>
        <taxon>Eukaryota</taxon>
        <taxon>Sar</taxon>
        <taxon>Alveolata</taxon>
        <taxon>Ciliophora</taxon>
        <taxon>Intramacronucleata</taxon>
        <taxon>Oligohymenophorea</taxon>
        <taxon>Peniculida</taxon>
        <taxon>Parameciidae</taxon>
        <taxon>Paramecium</taxon>
    </lineage>
</organism>
<dbReference type="OMA" id="GMVEYWR"/>
<evidence type="ECO:0000313" key="9">
    <source>
        <dbReference type="Proteomes" id="UP000683925"/>
    </source>
</evidence>
<evidence type="ECO:0000259" key="7">
    <source>
        <dbReference type="PROSITE" id="PS50072"/>
    </source>
</evidence>
<dbReference type="InterPro" id="IPR044666">
    <property type="entry name" value="Cyclophilin_A-like"/>
</dbReference>
<dbReference type="EC" id="5.2.1.8" evidence="2"/>
<dbReference type="Pfam" id="PF00160">
    <property type="entry name" value="Pro_isomerase"/>
    <property type="match status" value="1"/>
</dbReference>
<evidence type="ECO:0000256" key="2">
    <source>
        <dbReference type="ARBA" id="ARBA00013194"/>
    </source>
</evidence>
<dbReference type="PROSITE" id="PS50072">
    <property type="entry name" value="CSA_PPIASE_2"/>
    <property type="match status" value="1"/>
</dbReference>
<gene>
    <name evidence="8" type="ORF">POCTA_138.1.T0330202</name>
</gene>
<keyword evidence="6" id="KW-0413">Isomerase</keyword>
<comment type="catalytic activity">
    <reaction evidence="1">
        <text>[protein]-peptidylproline (omega=180) = [protein]-peptidylproline (omega=0)</text>
        <dbReference type="Rhea" id="RHEA:16237"/>
        <dbReference type="Rhea" id="RHEA-COMP:10747"/>
        <dbReference type="Rhea" id="RHEA-COMP:10748"/>
        <dbReference type="ChEBI" id="CHEBI:83833"/>
        <dbReference type="ChEBI" id="CHEBI:83834"/>
        <dbReference type="EC" id="5.2.1.8"/>
    </reaction>
</comment>
<sequence>MNYQQIEGAEEIDEFNFVQAKKKIKKPKKVIAQPKVTQPVPIQSSDTVGPDAAKPTQTLLDIILDNLPQSELYERSLMHRENINIVLSAFKSHIIITVSTDGHIKMWRKVFRLVEFIKHFRAHTGIVTCATLSDGHDKMASVSPADRTIKIFDILNQDLLDMIKLPFQPYGCEFVDTADVQQQLLLISDGNSGDIYVTESGKILRMVKIHNQPVKQLKYLSNFQFMLTIDTTGRMEVWDPITQDFPKQAYAKPKYKITYSSKVGTDLYELMQHKLQCFGLCVSNEQKLIVLYVSDKKLRVFNIQTGKIILVLDESIEAITSRQNDQATYPILHVEQQDFERRLLIEKDIDKQPEQLKQITMCFDETDSILIYPTFIGIKFIHIQTGELVKLLGKMESSQRFMRVALYQGPAMKNTQNEQSHSSLNRKETDPSLYISAHKSNKFYVFSRRIPEDLADKPWAVARDVLNEPLNLIQQSISVMSDNKNKTLSGCQAIIQTTFGEIYINLFPNETPKTVENFIQHSKNGYYDGLIFHRVQQGFMIQTGCPKGNGTGGESIWGGEFQDEFHPELRHDKPFTVSMANAGPNTNTSQFFITVCPTPWLDDKHTIFGRVYKGMNIVVQISEVETDDFDKPLNDIKIIAIKIL</sequence>
<feature type="domain" description="PPIase cyclophilin-type" evidence="7">
    <location>
        <begin position="500"/>
        <end position="643"/>
    </location>
</feature>
<dbReference type="InterPro" id="IPR002130">
    <property type="entry name" value="Cyclophilin-type_PPIase_dom"/>
</dbReference>
<keyword evidence="5" id="KW-0697">Rotamase</keyword>
<comment type="caution">
    <text evidence="8">The sequence shown here is derived from an EMBL/GenBank/DDBJ whole genome shotgun (WGS) entry which is preliminary data.</text>
</comment>
<dbReference type="PANTHER" id="PTHR45625:SF6">
    <property type="entry name" value="SPLICEOSOME-ASSOCIATED PROTEIN CWC27 HOMOLOG"/>
    <property type="match status" value="1"/>
</dbReference>
<evidence type="ECO:0000256" key="4">
    <source>
        <dbReference type="ARBA" id="ARBA00022737"/>
    </source>
</evidence>
<dbReference type="FunFam" id="2.40.100.10:FF:000003">
    <property type="entry name" value="Peptidylprolyl isomerase domain and WD repeat-containing 1"/>
    <property type="match status" value="1"/>
</dbReference>
<dbReference type="GO" id="GO:0003755">
    <property type="term" value="F:peptidyl-prolyl cis-trans isomerase activity"/>
    <property type="evidence" value="ECO:0007669"/>
    <property type="project" value="UniProtKB-KW"/>
</dbReference>
<dbReference type="InterPro" id="IPR001680">
    <property type="entry name" value="WD40_rpt"/>
</dbReference>
<evidence type="ECO:0000256" key="5">
    <source>
        <dbReference type="ARBA" id="ARBA00023110"/>
    </source>
</evidence>